<dbReference type="HOGENOM" id="CLU_130831_0_0_4"/>
<evidence type="ECO:0000256" key="1">
    <source>
        <dbReference type="SAM" id="Phobius"/>
    </source>
</evidence>
<dbReference type="Proteomes" id="UP000000644">
    <property type="component" value="Chromosome"/>
</dbReference>
<keyword evidence="1" id="KW-0812">Transmembrane</keyword>
<dbReference type="OrthoDB" id="8563966at2"/>
<dbReference type="KEGG" id="pna:Pnap_1941"/>
<protein>
    <recommendedName>
        <fullName evidence="4">Signal transduction histidine kinase</fullName>
    </recommendedName>
</protein>
<dbReference type="EMBL" id="CP000529">
    <property type="protein sequence ID" value="ABM37251.1"/>
    <property type="molecule type" value="Genomic_DNA"/>
</dbReference>
<keyword evidence="1" id="KW-0472">Membrane</keyword>
<dbReference type="RefSeq" id="WP_011801332.1">
    <property type="nucleotide sequence ID" value="NC_008781.1"/>
</dbReference>
<name>A1VNM3_POLNA</name>
<accession>A1VNM3</accession>
<feature type="transmembrane region" description="Helical" evidence="1">
    <location>
        <begin position="44"/>
        <end position="65"/>
    </location>
</feature>
<reference evidence="3" key="1">
    <citation type="journal article" date="2009" name="Environ. Microbiol.">
        <title>The genome of Polaromonas naphthalenivorans strain CJ2, isolated from coal tar-contaminated sediment, reveals physiological and metabolic versatility and evolution through extensive horizontal gene transfer.</title>
        <authorList>
            <person name="Yagi J.M."/>
            <person name="Sims D."/>
            <person name="Brettin T."/>
            <person name="Bruce D."/>
            <person name="Madsen E.L."/>
        </authorList>
    </citation>
    <scope>NUCLEOTIDE SEQUENCE [LARGE SCALE GENOMIC DNA]</scope>
    <source>
        <strain evidence="3">CJ2</strain>
    </source>
</reference>
<organism evidence="2 3">
    <name type="scientific">Polaromonas naphthalenivorans (strain CJ2)</name>
    <dbReference type="NCBI Taxonomy" id="365044"/>
    <lineage>
        <taxon>Bacteria</taxon>
        <taxon>Pseudomonadati</taxon>
        <taxon>Pseudomonadota</taxon>
        <taxon>Betaproteobacteria</taxon>
        <taxon>Burkholderiales</taxon>
        <taxon>Comamonadaceae</taxon>
        <taxon>Polaromonas</taxon>
    </lineage>
</organism>
<sequence length="173" mass="19279">MRFRTILLVLAIVLVSAFVALNVDEFTRISTLSLGFTTIQVSLGLVMLVLLIATLVIFLGSTLYMQSRNVLEARTHTRELNAQRELADKAEASRFTELRAYLEAQVVAEQQRETALGTVLADRFAQQQQVLLARMEQMDNTLAAYMGELEERLAQRTGAAPYLSAENGNTALR</sequence>
<dbReference type="eggNOG" id="ENOG5032W2T">
    <property type="taxonomic scope" value="Bacteria"/>
</dbReference>
<keyword evidence="3" id="KW-1185">Reference proteome</keyword>
<evidence type="ECO:0000313" key="3">
    <source>
        <dbReference type="Proteomes" id="UP000000644"/>
    </source>
</evidence>
<gene>
    <name evidence="2" type="ordered locus">Pnap_1941</name>
</gene>
<proteinExistence type="predicted"/>
<evidence type="ECO:0000313" key="2">
    <source>
        <dbReference type="EMBL" id="ABM37251.1"/>
    </source>
</evidence>
<evidence type="ECO:0008006" key="4">
    <source>
        <dbReference type="Google" id="ProtNLM"/>
    </source>
</evidence>
<dbReference type="AlphaFoldDB" id="A1VNM3"/>
<keyword evidence="1" id="KW-1133">Transmembrane helix</keyword>